<reference evidence="1" key="1">
    <citation type="journal article" date="2017" name="Nature">
        <title>The sunflower genome provides insights into oil metabolism, flowering and Asterid evolution.</title>
        <authorList>
            <person name="Badouin H."/>
            <person name="Gouzy J."/>
            <person name="Grassa C.J."/>
            <person name="Murat F."/>
            <person name="Staton S.E."/>
            <person name="Cottret L."/>
            <person name="Lelandais-Briere C."/>
            <person name="Owens G.L."/>
            <person name="Carrere S."/>
            <person name="Mayjonade B."/>
            <person name="Legrand L."/>
            <person name="Gill N."/>
            <person name="Kane N.C."/>
            <person name="Bowers J.E."/>
            <person name="Hubner S."/>
            <person name="Bellec A."/>
            <person name="Berard A."/>
            <person name="Berges H."/>
            <person name="Blanchet N."/>
            <person name="Boniface M.C."/>
            <person name="Brunel D."/>
            <person name="Catrice O."/>
            <person name="Chaidir N."/>
            <person name="Claudel C."/>
            <person name="Donnadieu C."/>
            <person name="Faraut T."/>
            <person name="Fievet G."/>
            <person name="Helmstetter N."/>
            <person name="King M."/>
            <person name="Knapp S.J."/>
            <person name="Lai Z."/>
            <person name="Le Paslier M.C."/>
            <person name="Lippi Y."/>
            <person name="Lorenzon L."/>
            <person name="Mandel J.R."/>
            <person name="Marage G."/>
            <person name="Marchand G."/>
            <person name="Marquand E."/>
            <person name="Bret-Mestries E."/>
            <person name="Morien E."/>
            <person name="Nambeesan S."/>
            <person name="Nguyen T."/>
            <person name="Pegot-Espagnet P."/>
            <person name="Pouilly N."/>
            <person name="Raftis F."/>
            <person name="Sallet E."/>
            <person name="Schiex T."/>
            <person name="Thomas J."/>
            <person name="Vandecasteele C."/>
            <person name="Vares D."/>
            <person name="Vear F."/>
            <person name="Vautrin S."/>
            <person name="Crespi M."/>
            <person name="Mangin B."/>
            <person name="Burke J.M."/>
            <person name="Salse J."/>
            <person name="Munos S."/>
            <person name="Vincourt P."/>
            <person name="Rieseberg L.H."/>
            <person name="Langlade N.B."/>
        </authorList>
    </citation>
    <scope>NUCLEOTIDE SEQUENCE</scope>
    <source>
        <tissue evidence="1">Leaves</tissue>
    </source>
</reference>
<proteinExistence type="predicted"/>
<gene>
    <name evidence="1" type="ORF">HanXRQr2_Chr10g0427261</name>
</gene>
<protein>
    <submittedName>
        <fullName evidence="1">Uncharacterized protein</fullName>
    </submittedName>
</protein>
<dbReference type="EMBL" id="MNCJ02000325">
    <property type="protein sequence ID" value="KAF5785317.1"/>
    <property type="molecule type" value="Genomic_DNA"/>
</dbReference>
<organism evidence="1 2">
    <name type="scientific">Helianthus annuus</name>
    <name type="common">Common sunflower</name>
    <dbReference type="NCBI Taxonomy" id="4232"/>
    <lineage>
        <taxon>Eukaryota</taxon>
        <taxon>Viridiplantae</taxon>
        <taxon>Streptophyta</taxon>
        <taxon>Embryophyta</taxon>
        <taxon>Tracheophyta</taxon>
        <taxon>Spermatophyta</taxon>
        <taxon>Magnoliopsida</taxon>
        <taxon>eudicotyledons</taxon>
        <taxon>Gunneridae</taxon>
        <taxon>Pentapetalae</taxon>
        <taxon>asterids</taxon>
        <taxon>campanulids</taxon>
        <taxon>Asterales</taxon>
        <taxon>Asteraceae</taxon>
        <taxon>Asteroideae</taxon>
        <taxon>Heliantheae alliance</taxon>
        <taxon>Heliantheae</taxon>
        <taxon>Helianthus</taxon>
    </lineage>
</organism>
<sequence>MTSIPNIVIKPTNVSTRNNVTYTKIILLNPNDWHVIFYLPCDKKETTNLTRKYPKCNIIVFTYTRLVTKMYLHWLQHHKHSPHNDLKPHRIHSCLQETYLYIHLH</sequence>
<keyword evidence="2" id="KW-1185">Reference proteome</keyword>
<reference evidence="1" key="2">
    <citation type="submission" date="2020-06" db="EMBL/GenBank/DDBJ databases">
        <title>Helianthus annuus Genome sequencing and assembly Release 2.</title>
        <authorList>
            <person name="Gouzy J."/>
            <person name="Langlade N."/>
            <person name="Munos S."/>
        </authorList>
    </citation>
    <scope>NUCLEOTIDE SEQUENCE</scope>
    <source>
        <tissue evidence="1">Leaves</tissue>
    </source>
</reference>
<name>A0A9K3N347_HELAN</name>
<dbReference type="Gramene" id="mRNA:HanXRQr2_Chr10g0427261">
    <property type="protein sequence ID" value="CDS:HanXRQr2_Chr10g0427261.1"/>
    <property type="gene ID" value="HanXRQr2_Chr10g0427261"/>
</dbReference>
<comment type="caution">
    <text evidence="1">The sequence shown here is derived from an EMBL/GenBank/DDBJ whole genome shotgun (WGS) entry which is preliminary data.</text>
</comment>
<accession>A0A9K3N347</accession>
<dbReference type="AlphaFoldDB" id="A0A9K3N347"/>
<evidence type="ECO:0000313" key="1">
    <source>
        <dbReference type="EMBL" id="KAF5785317.1"/>
    </source>
</evidence>
<evidence type="ECO:0000313" key="2">
    <source>
        <dbReference type="Proteomes" id="UP000215914"/>
    </source>
</evidence>
<dbReference type="Proteomes" id="UP000215914">
    <property type="component" value="Unassembled WGS sequence"/>
</dbReference>